<dbReference type="EMBL" id="KB454533">
    <property type="protein sequence ID" value="EME27363.1"/>
    <property type="molecule type" value="Genomic_DNA"/>
</dbReference>
<dbReference type="Proteomes" id="UP000030680">
    <property type="component" value="Unassembled WGS sequence"/>
</dbReference>
<keyword evidence="2" id="KW-1185">Reference proteome</keyword>
<dbReference type="AlphaFoldDB" id="M2XUR0"/>
<organism evidence="1 2">
    <name type="scientific">Galdieria sulphuraria</name>
    <name type="common">Red alga</name>
    <dbReference type="NCBI Taxonomy" id="130081"/>
    <lineage>
        <taxon>Eukaryota</taxon>
        <taxon>Rhodophyta</taxon>
        <taxon>Bangiophyceae</taxon>
        <taxon>Galdieriales</taxon>
        <taxon>Galdieriaceae</taxon>
        <taxon>Galdieria</taxon>
    </lineage>
</organism>
<dbReference type="OrthoDB" id="10390262at2759"/>
<sequence length="1250" mass="143946">MHLLEEYNSIDDSELCKALSNLNELLQRDTSIIIFDSLSQYLQKIICKRELPYCIVVNAFKLFLKEIDIRSHTSISTHFSEREEIFKDYWEYVKEKIANLLQKNGNLLKTSQLEELIDLTMEAINCNVDKDGYETLLNCFMISSMPIKKLLLEKIQLMNLDKDILQSNFVLPLFEKIFVVIQELIHEQGFEELFLFNLSSDGGTISNDATLHTCFSFMIDMLLKTRDPQYLVEGKLAFIVNGLIKYLRESYSGSNELLMNTFAEWMAHLIDTIFERLKLENWIITNNSEDVQEMIIRVALSPLPLTATELNIRAFHSWLLLLFEPNKISQRLLSLQITDMSTGVSLNIFVAAFDIACNDIDQRVRTAAFKVVIQALLLNYFEGPLEMDNITKPSVESRTCRNDLMDDIISTTVGWPTSADEQAAIYSCLALGVALIYRKDFREVITHYFCQPRKEAFFDRLLDFLKNMLVEEVPESITQHLLYLVSVCLTFSDASRQILTNRIDFLNAILSLAISQSSSLTRGLSYVVISFFLGSGCHDSTLSEYETKLRSCKLQFRQDLMFCLDNRKVSSSPIARFEGLLRGSPLSDCLDVIKEHWSHLFRNALITLETVPFQFSKFSEIVSASECSFGNSSLTRTISSNPQDLYFTDMKLSEPLLPPFSIEDEISIVKKNSSVMESSNADYSFHITSSIDKDYPEEQQELSTSEEANFSAHHDSAIAIVVEDNPTESREADIKAGLYEKQSNLSSCLQNETANMEWIDKLDRIYARLESIANFIEGTSIETKEKAKICNLGNQRKTNRLSQWQQESFEIFSVQDGDINRCKAAWIDPNEDIRKIIVEIEDHFSSWQDEMEEWHQSSIKKLQSHFQQIFDLENSIVKVKECLAVSHFHEDELLPQYDKEEAQLLHDIYKSPTTFFSDFDPVGEKKKLQDQQQLAHSLVVRLKTSVYGEFNRWCNYLRDEVFSRLSENSDILSHLQMQIYTIKHTCVESNQLGTLLTLLFRRKNRRGDLNSTTEWEDVDFLKGDELSFLMDKLSGQRPLVALISLCIFLRDYLDLTRRDLSESNSYLERLQGGNKSNKSKDYKDLAEDRIKDLVLQKEKLYSLLDDLSKRWQESLGREFPVDDFHLAANNDSIPMNNKGSIIATHSLSDEDNSQLEEKKSIYSSRKHEKLLLHALKVNNTRIEKIAKISMQNGGSRHSVGANPSVALSDYKRLQNEHKILLAVLAELHREYCKLANQSIQTDHMRYKING</sequence>
<dbReference type="KEGG" id="gsl:Gasu_50920"/>
<dbReference type="Gramene" id="EME27363">
    <property type="protein sequence ID" value="EME27363"/>
    <property type="gene ID" value="Gasu_50920"/>
</dbReference>
<evidence type="ECO:0000313" key="1">
    <source>
        <dbReference type="EMBL" id="EME27363.1"/>
    </source>
</evidence>
<reference evidence="2" key="1">
    <citation type="journal article" date="2013" name="Science">
        <title>Gene transfer from bacteria and archaea facilitated evolution of an extremophilic eukaryote.</title>
        <authorList>
            <person name="Schonknecht G."/>
            <person name="Chen W.H."/>
            <person name="Ternes C.M."/>
            <person name="Barbier G.G."/>
            <person name="Shrestha R.P."/>
            <person name="Stanke M."/>
            <person name="Brautigam A."/>
            <person name="Baker B.J."/>
            <person name="Banfield J.F."/>
            <person name="Garavito R.M."/>
            <person name="Carr K."/>
            <person name="Wilkerson C."/>
            <person name="Rensing S.A."/>
            <person name="Gagneul D."/>
            <person name="Dickenson N.E."/>
            <person name="Oesterhelt C."/>
            <person name="Lercher M.J."/>
            <person name="Weber A.P."/>
        </authorList>
    </citation>
    <scope>NUCLEOTIDE SEQUENCE [LARGE SCALE GENOMIC DNA]</scope>
    <source>
        <strain evidence="2">074W</strain>
    </source>
</reference>
<name>M2XUR0_GALSU</name>
<protein>
    <submittedName>
        <fullName evidence="1">Uncharacterized protein</fullName>
    </submittedName>
</protein>
<proteinExistence type="predicted"/>
<dbReference type="RefSeq" id="XP_005703883.1">
    <property type="nucleotide sequence ID" value="XM_005703826.1"/>
</dbReference>
<gene>
    <name evidence="1" type="ORF">Gasu_50920</name>
</gene>
<accession>M2XUR0</accession>
<evidence type="ECO:0000313" key="2">
    <source>
        <dbReference type="Proteomes" id="UP000030680"/>
    </source>
</evidence>
<dbReference type="GeneID" id="17086278"/>